<keyword evidence="5" id="KW-1133">Transmembrane helix</keyword>
<comment type="subcellular location">
    <subcellularLocation>
        <location evidence="1">Membrane</location>
    </subcellularLocation>
</comment>
<keyword evidence="7" id="KW-0675">Receptor</keyword>
<dbReference type="InterPro" id="IPR024303">
    <property type="entry name" value="NK_rcpt_2B4_Ig_dom"/>
</dbReference>
<dbReference type="SUPFAM" id="SSF48726">
    <property type="entry name" value="Immunoglobulin"/>
    <property type="match status" value="2"/>
</dbReference>
<dbReference type="GO" id="GO:0042288">
    <property type="term" value="F:MHC class I protein binding"/>
    <property type="evidence" value="ECO:0007669"/>
    <property type="project" value="TreeGrafter"/>
</dbReference>
<accession>L8Y2G9</accession>
<dbReference type="PANTHER" id="PTHR12080">
    <property type="entry name" value="SIGNALING LYMPHOCYTIC ACTIVATION MOLECULE"/>
    <property type="match status" value="1"/>
</dbReference>
<protein>
    <submittedName>
        <fullName evidence="7">Natural killer cell receptor 2B4</fullName>
    </submittedName>
</protein>
<evidence type="ECO:0000256" key="2">
    <source>
        <dbReference type="ARBA" id="ARBA00022729"/>
    </source>
</evidence>
<dbReference type="PROSITE" id="PS50835">
    <property type="entry name" value="IG_LIKE"/>
    <property type="match status" value="1"/>
</dbReference>
<keyword evidence="8" id="KW-1185">Reference proteome</keyword>
<evidence type="ECO:0000256" key="4">
    <source>
        <dbReference type="ARBA" id="ARBA00023180"/>
    </source>
</evidence>
<sequence>GSTDVVHLTGEALRLRPCNLQMADSVQWKVKLHSPPGSEYHEILTWKNLSSVNSTPSPILDSYKNRVSFIVKDLALLIRSPQQNDSGLYCVEVTGETGTVSRAAFRVFVFDQVKKPCLLGWGKVLDREKCQVALSCSVSNNVNVSYAWYRGSQLIQRSRNLTHLEEQVNVSGDFVYTCNVSNPVSWNTSTINVTRDCQSGPEGSRFLIFLVTIVILTTLFLGALTFFYVWRRRKQSEPSSKEILTVYEDIKDLRTGRNQVWHPRGWGLSHWFARCSFENGHSEQGETESQTVVFSECSSALPSVSSPSAS</sequence>
<dbReference type="InterPro" id="IPR007110">
    <property type="entry name" value="Ig-like_dom"/>
</dbReference>
<dbReference type="InParanoid" id="L8Y2G9"/>
<dbReference type="eggNOG" id="ENOG502S7N7">
    <property type="taxonomic scope" value="Eukaryota"/>
</dbReference>
<reference evidence="8" key="1">
    <citation type="submission" date="2012-07" db="EMBL/GenBank/DDBJ databases">
        <title>Genome of the Chinese tree shrew, a rising model animal genetically related to primates.</title>
        <authorList>
            <person name="Zhang G."/>
            <person name="Fan Y."/>
            <person name="Yao Y."/>
            <person name="Huang Z."/>
        </authorList>
    </citation>
    <scope>NUCLEOTIDE SEQUENCE [LARGE SCALE GENOMIC DNA]</scope>
</reference>
<dbReference type="GO" id="GO:0009897">
    <property type="term" value="C:external side of plasma membrane"/>
    <property type="evidence" value="ECO:0007669"/>
    <property type="project" value="TreeGrafter"/>
</dbReference>
<dbReference type="EMBL" id="KB366989">
    <property type="protein sequence ID" value="ELV10573.1"/>
    <property type="molecule type" value="Genomic_DNA"/>
</dbReference>
<evidence type="ECO:0000313" key="7">
    <source>
        <dbReference type="EMBL" id="ELV10573.1"/>
    </source>
</evidence>
<feature type="domain" description="Ig-like" evidence="6">
    <location>
        <begin position="132"/>
        <end position="194"/>
    </location>
</feature>
<organism evidence="7 8">
    <name type="scientific">Tupaia chinensis</name>
    <name type="common">Chinese tree shrew</name>
    <name type="synonym">Tupaia belangeri chinensis</name>
    <dbReference type="NCBI Taxonomy" id="246437"/>
    <lineage>
        <taxon>Eukaryota</taxon>
        <taxon>Metazoa</taxon>
        <taxon>Chordata</taxon>
        <taxon>Craniata</taxon>
        <taxon>Vertebrata</taxon>
        <taxon>Euteleostomi</taxon>
        <taxon>Mammalia</taxon>
        <taxon>Eutheria</taxon>
        <taxon>Euarchontoglires</taxon>
        <taxon>Scandentia</taxon>
        <taxon>Tupaiidae</taxon>
        <taxon>Tupaia</taxon>
    </lineage>
</organism>
<reference evidence="8" key="2">
    <citation type="journal article" date="2013" name="Nat. Commun.">
        <title>Genome of the Chinese tree shrew.</title>
        <authorList>
            <person name="Fan Y."/>
            <person name="Huang Z.Y."/>
            <person name="Cao C.C."/>
            <person name="Chen C.S."/>
            <person name="Chen Y.X."/>
            <person name="Fan D.D."/>
            <person name="He J."/>
            <person name="Hou H.L."/>
            <person name="Hu L."/>
            <person name="Hu X.T."/>
            <person name="Jiang X.T."/>
            <person name="Lai R."/>
            <person name="Lang Y.S."/>
            <person name="Liang B."/>
            <person name="Liao S.G."/>
            <person name="Mu D."/>
            <person name="Ma Y.Y."/>
            <person name="Niu Y.Y."/>
            <person name="Sun X.Q."/>
            <person name="Xia J.Q."/>
            <person name="Xiao J."/>
            <person name="Xiong Z.Q."/>
            <person name="Xu L."/>
            <person name="Yang L."/>
            <person name="Zhang Y."/>
            <person name="Zhao W."/>
            <person name="Zhao X.D."/>
            <person name="Zheng Y.T."/>
            <person name="Zhou J.M."/>
            <person name="Zhu Y.B."/>
            <person name="Zhang G.J."/>
            <person name="Wang J."/>
            <person name="Yao Y.G."/>
        </authorList>
    </citation>
    <scope>NUCLEOTIDE SEQUENCE [LARGE SCALE GENOMIC DNA]</scope>
</reference>
<dbReference type="Pfam" id="PF13895">
    <property type="entry name" value="Ig_2"/>
    <property type="match status" value="1"/>
</dbReference>
<feature type="non-terminal residue" evidence="7">
    <location>
        <position position="1"/>
    </location>
</feature>
<keyword evidence="2" id="KW-0732">Signal</keyword>
<keyword evidence="3 5" id="KW-0472">Membrane</keyword>
<dbReference type="GO" id="GO:0002323">
    <property type="term" value="P:natural killer cell activation involved in immune response"/>
    <property type="evidence" value="ECO:0007669"/>
    <property type="project" value="TreeGrafter"/>
</dbReference>
<evidence type="ECO:0000313" key="8">
    <source>
        <dbReference type="Proteomes" id="UP000011518"/>
    </source>
</evidence>
<dbReference type="FunCoup" id="L8Y2G9">
    <property type="interactions" value="356"/>
</dbReference>
<name>L8Y2G9_TUPCH</name>
<evidence type="ECO:0000259" key="6">
    <source>
        <dbReference type="PROSITE" id="PS50835"/>
    </source>
</evidence>
<dbReference type="Pfam" id="PF11465">
    <property type="entry name" value="Receptor_2B4"/>
    <property type="match status" value="1"/>
</dbReference>
<dbReference type="Proteomes" id="UP000011518">
    <property type="component" value="Unassembled WGS sequence"/>
</dbReference>
<keyword evidence="4" id="KW-0325">Glycoprotein</keyword>
<dbReference type="STRING" id="246437.L8Y2G9"/>
<dbReference type="AlphaFoldDB" id="L8Y2G9"/>
<evidence type="ECO:0000256" key="5">
    <source>
        <dbReference type="SAM" id="Phobius"/>
    </source>
</evidence>
<dbReference type="PANTHER" id="PTHR12080:SF56">
    <property type="entry name" value="NATURAL KILLER CELL RECEPTOR 2B4"/>
    <property type="match status" value="1"/>
</dbReference>
<proteinExistence type="predicted"/>
<evidence type="ECO:0000256" key="3">
    <source>
        <dbReference type="ARBA" id="ARBA00023136"/>
    </source>
</evidence>
<dbReference type="InterPro" id="IPR036179">
    <property type="entry name" value="Ig-like_dom_sf"/>
</dbReference>
<evidence type="ECO:0000256" key="1">
    <source>
        <dbReference type="ARBA" id="ARBA00004370"/>
    </source>
</evidence>
<dbReference type="InterPro" id="IPR013783">
    <property type="entry name" value="Ig-like_fold"/>
</dbReference>
<keyword evidence="5" id="KW-0812">Transmembrane</keyword>
<gene>
    <name evidence="7" type="ORF">TREES_T100018303</name>
</gene>
<dbReference type="InterPro" id="IPR015631">
    <property type="entry name" value="CD2/SLAM_rcpt"/>
</dbReference>
<feature type="transmembrane region" description="Helical" evidence="5">
    <location>
        <begin position="206"/>
        <end position="230"/>
    </location>
</feature>
<dbReference type="Gene3D" id="2.60.40.10">
    <property type="entry name" value="Immunoglobulins"/>
    <property type="match status" value="2"/>
</dbReference>